<dbReference type="EMBL" id="VOQF01000004">
    <property type="protein sequence ID" value="TXC91637.1"/>
    <property type="molecule type" value="Genomic_DNA"/>
</dbReference>
<keyword evidence="2" id="KW-0812">Transmembrane</keyword>
<gene>
    <name evidence="3" type="ORF">FS935_07620</name>
</gene>
<protein>
    <submittedName>
        <fullName evidence="3">Uncharacterized protein</fullName>
    </submittedName>
</protein>
<evidence type="ECO:0000313" key="4">
    <source>
        <dbReference type="Proteomes" id="UP000321363"/>
    </source>
</evidence>
<feature type="region of interest" description="Disordered" evidence="1">
    <location>
        <begin position="58"/>
        <end position="77"/>
    </location>
</feature>
<dbReference type="OrthoDB" id="2882382at2"/>
<keyword evidence="2" id="KW-0472">Membrane</keyword>
<dbReference type="AlphaFoldDB" id="A0A5C6W766"/>
<comment type="caution">
    <text evidence="3">The sequence shown here is derived from an EMBL/GenBank/DDBJ whole genome shotgun (WGS) entry which is preliminary data.</text>
</comment>
<feature type="transmembrane region" description="Helical" evidence="2">
    <location>
        <begin position="9"/>
        <end position="28"/>
    </location>
</feature>
<name>A0A5C6W766_9BACI</name>
<feature type="transmembrane region" description="Helical" evidence="2">
    <location>
        <begin position="34"/>
        <end position="54"/>
    </location>
</feature>
<evidence type="ECO:0000313" key="3">
    <source>
        <dbReference type="EMBL" id="TXC91637.1"/>
    </source>
</evidence>
<accession>A0A5C6W766</accession>
<evidence type="ECO:0000256" key="2">
    <source>
        <dbReference type="SAM" id="Phobius"/>
    </source>
</evidence>
<evidence type="ECO:0000256" key="1">
    <source>
        <dbReference type="SAM" id="MobiDB-lite"/>
    </source>
</evidence>
<proteinExistence type="predicted"/>
<keyword evidence="2" id="KW-1133">Transmembrane helix</keyword>
<dbReference type="Proteomes" id="UP000321363">
    <property type="component" value="Unassembled WGS sequence"/>
</dbReference>
<sequence length="77" mass="8728">MLLQLVRRHLVPILCLIGISAPFIGMLLIDLFYYSTICGWILGFCCFVISYIIVSKRPDEEDSATTSTNKPIYKAIK</sequence>
<reference evidence="3 4" key="1">
    <citation type="journal article" date="2005" name="Int. J. Syst. Evol. Microbiol.">
        <title>Bacillus litoralis sp. nov., isolated from a tidal flat of the Yellow Sea in Korea.</title>
        <authorList>
            <person name="Yoon J.H."/>
            <person name="Oh T.K."/>
        </authorList>
    </citation>
    <scope>NUCLEOTIDE SEQUENCE [LARGE SCALE GENOMIC DNA]</scope>
    <source>
        <strain evidence="3 4">SW-211</strain>
    </source>
</reference>
<keyword evidence="4" id="KW-1185">Reference proteome</keyword>
<organism evidence="3 4">
    <name type="scientific">Metabacillus litoralis</name>
    <dbReference type="NCBI Taxonomy" id="152268"/>
    <lineage>
        <taxon>Bacteria</taxon>
        <taxon>Bacillati</taxon>
        <taxon>Bacillota</taxon>
        <taxon>Bacilli</taxon>
        <taxon>Bacillales</taxon>
        <taxon>Bacillaceae</taxon>
        <taxon>Metabacillus</taxon>
    </lineage>
</organism>